<dbReference type="InterPro" id="IPR003593">
    <property type="entry name" value="AAA+_ATPase"/>
</dbReference>
<dbReference type="PANTHER" id="PTHR43038:SF3">
    <property type="entry name" value="ABC TRANSPORTER G FAMILY MEMBER 20 ISOFORM X1"/>
    <property type="match status" value="1"/>
</dbReference>
<dbReference type="InterPro" id="IPR017871">
    <property type="entry name" value="ABC_transporter-like_CS"/>
</dbReference>
<organism evidence="4 5">
    <name type="scientific">Methanocella paludicola (strain DSM 17711 / JCM 13418 / NBRC 101707 / SANAE)</name>
    <dbReference type="NCBI Taxonomy" id="304371"/>
    <lineage>
        <taxon>Archaea</taxon>
        <taxon>Methanobacteriati</taxon>
        <taxon>Methanobacteriota</taxon>
        <taxon>Stenosarchaea group</taxon>
        <taxon>Methanomicrobia</taxon>
        <taxon>Methanocellales</taxon>
        <taxon>Methanocellaceae</taxon>
        <taxon>Methanocella</taxon>
    </lineage>
</organism>
<dbReference type="Proteomes" id="UP000001882">
    <property type="component" value="Chromosome"/>
</dbReference>
<proteinExistence type="predicted"/>
<dbReference type="PANTHER" id="PTHR43038">
    <property type="entry name" value="ATP-BINDING CASSETTE, SUB-FAMILY H, MEMBER 1"/>
    <property type="match status" value="1"/>
</dbReference>
<evidence type="ECO:0000256" key="2">
    <source>
        <dbReference type="ARBA" id="ARBA00022840"/>
    </source>
</evidence>
<protein>
    <submittedName>
        <fullName evidence="4">ABC transporter ATP binding protein</fullName>
    </submittedName>
</protein>
<dbReference type="STRING" id="304371.MCP_0256"/>
<evidence type="ECO:0000259" key="3">
    <source>
        <dbReference type="PROSITE" id="PS50893"/>
    </source>
</evidence>
<reference evidence="4 5" key="1">
    <citation type="journal article" date="2007" name="Appl. Environ. Microbiol.">
        <title>Isolation of key methanogens for global methane emission from rice paddy fields: a novel isolate affiliated with the clone cluster rice cluster I.</title>
        <authorList>
            <person name="Sakai S."/>
            <person name="Imachi H."/>
            <person name="Sekiguchi Y."/>
            <person name="Ohashi A."/>
            <person name="Harada H."/>
            <person name="Kamagata Y."/>
        </authorList>
    </citation>
    <scope>NUCLEOTIDE SEQUENCE [LARGE SCALE GENOMIC DNA]</scope>
    <source>
        <strain evidence="5">DSM 17711 / JCM 13418 / NBRC 101707 / SANAE</strain>
    </source>
</reference>
<dbReference type="AlphaFoldDB" id="D1YV56"/>
<accession>D1YV56</accession>
<evidence type="ECO:0000256" key="1">
    <source>
        <dbReference type="ARBA" id="ARBA00022741"/>
    </source>
</evidence>
<dbReference type="Pfam" id="PF00005">
    <property type="entry name" value="ABC_tran"/>
    <property type="match status" value="1"/>
</dbReference>
<keyword evidence="1" id="KW-0547">Nucleotide-binding</keyword>
<dbReference type="Gene3D" id="3.40.50.300">
    <property type="entry name" value="P-loop containing nucleotide triphosphate hydrolases"/>
    <property type="match status" value="1"/>
</dbReference>
<keyword evidence="5" id="KW-1185">Reference proteome</keyword>
<evidence type="ECO:0000313" key="5">
    <source>
        <dbReference type="Proteomes" id="UP000001882"/>
    </source>
</evidence>
<name>D1YV56_METPS</name>
<dbReference type="GO" id="GO:0005524">
    <property type="term" value="F:ATP binding"/>
    <property type="evidence" value="ECO:0007669"/>
    <property type="project" value="UniProtKB-KW"/>
</dbReference>
<reference evidence="4 5" key="2">
    <citation type="journal article" date="2008" name="Int. J. Syst. Evol. Microbiol.">
        <title>Methanocella paludicola gen. nov., sp. nov., a methane-producing archaeon, the first isolate of the lineage 'Rice Cluster I', and proposal of the new archaeal order Methanocellales ord. nov.</title>
        <authorList>
            <person name="Sakai S."/>
            <person name="Imachi H."/>
            <person name="Hanada S."/>
            <person name="Ohashi A."/>
            <person name="Harada H."/>
            <person name="Kamagata Y."/>
        </authorList>
    </citation>
    <scope>NUCLEOTIDE SEQUENCE [LARGE SCALE GENOMIC DNA]</scope>
    <source>
        <strain evidence="5">DSM 17711 / JCM 13418 / NBRC 101707 / SANAE</strain>
    </source>
</reference>
<dbReference type="GO" id="GO:0016887">
    <property type="term" value="F:ATP hydrolysis activity"/>
    <property type="evidence" value="ECO:0007669"/>
    <property type="project" value="InterPro"/>
</dbReference>
<dbReference type="eggNOG" id="arCOG00194">
    <property type="taxonomic scope" value="Archaea"/>
</dbReference>
<dbReference type="SUPFAM" id="SSF52540">
    <property type="entry name" value="P-loop containing nucleoside triphosphate hydrolases"/>
    <property type="match status" value="1"/>
</dbReference>
<dbReference type="InterPro" id="IPR027417">
    <property type="entry name" value="P-loop_NTPase"/>
</dbReference>
<dbReference type="KEGG" id="mpd:MCP_0256"/>
<gene>
    <name evidence="4" type="ordered locus">MCP_0256</name>
</gene>
<dbReference type="InterPro" id="IPR003439">
    <property type="entry name" value="ABC_transporter-like_ATP-bd"/>
</dbReference>
<feature type="domain" description="ABC transporter" evidence="3">
    <location>
        <begin position="10"/>
        <end position="237"/>
    </location>
</feature>
<dbReference type="PROSITE" id="PS50893">
    <property type="entry name" value="ABC_TRANSPORTER_2"/>
    <property type="match status" value="1"/>
</dbReference>
<dbReference type="PROSITE" id="PS00211">
    <property type="entry name" value="ABC_TRANSPORTER_1"/>
    <property type="match status" value="1"/>
</dbReference>
<dbReference type="SMART" id="SM00382">
    <property type="entry name" value="AAA"/>
    <property type="match status" value="1"/>
</dbReference>
<reference evidence="5" key="3">
    <citation type="journal article" date="2011" name="PLoS ONE">
        <title>Genome sequence of a mesophilic hydrogenotrophic methanogen Methanocella paludicola, the first cultivated representative of the order Methanocellales.</title>
        <authorList>
            <person name="Sakai S."/>
            <person name="Takaki Y."/>
            <person name="Shimamura S."/>
            <person name="Sekine M."/>
            <person name="Tajima T."/>
            <person name="Kosugi H."/>
            <person name="Ichikawa N."/>
            <person name="Tasumi E."/>
            <person name="Hiraki A.T."/>
            <person name="Shimizu A."/>
            <person name="Kato Y."/>
            <person name="Nishiko R."/>
            <person name="Mori K."/>
            <person name="Fujita N."/>
            <person name="Imachi H."/>
            <person name="Takai K."/>
        </authorList>
    </citation>
    <scope>NUCLEOTIDE SEQUENCE [LARGE SCALE GENOMIC DNA]</scope>
    <source>
        <strain evidence="5">DSM 17711 / JCM 13418 / NBRC 101707 / SANAE</strain>
    </source>
</reference>
<sequence>MEKRTEEYIIDCSALSMRFGKITALDNVDLKIPYGENYGLLGPNGAGKTTLIRILCGLLKPTGGSASVMGRRQPDRRNNLSIGYMTQMDALYSDLTIRENVRFFASLYGQQGHEREKCIDDILDITRLSDRQNSIVSTISGGMRKRASMACVLVHRPKLLFLDEPTVGVDPQLRCELWKYFHYLNNEGVTLIVSTHVMDEAEHCNRLAFIRDGRKLIEGSPAELKEYTSCDNLEAAFMKFSEGGQ</sequence>
<evidence type="ECO:0000313" key="4">
    <source>
        <dbReference type="EMBL" id="BAI60328.1"/>
    </source>
</evidence>
<dbReference type="InParanoid" id="D1YV56"/>
<keyword evidence="2" id="KW-0067">ATP-binding</keyword>
<dbReference type="EMBL" id="AP011532">
    <property type="protein sequence ID" value="BAI60328.1"/>
    <property type="molecule type" value="Genomic_DNA"/>
</dbReference>